<organism evidence="2 3">
    <name type="scientific">Phakopsora pachyrhizi</name>
    <name type="common">Asian soybean rust disease fungus</name>
    <dbReference type="NCBI Taxonomy" id="170000"/>
    <lineage>
        <taxon>Eukaryota</taxon>
        <taxon>Fungi</taxon>
        <taxon>Dikarya</taxon>
        <taxon>Basidiomycota</taxon>
        <taxon>Pucciniomycotina</taxon>
        <taxon>Pucciniomycetes</taxon>
        <taxon>Pucciniales</taxon>
        <taxon>Phakopsoraceae</taxon>
        <taxon>Phakopsora</taxon>
    </lineage>
</organism>
<dbReference type="EMBL" id="CALTRL010005951">
    <property type="protein sequence ID" value="CAH7688053.1"/>
    <property type="molecule type" value="Genomic_DNA"/>
</dbReference>
<dbReference type="AlphaFoldDB" id="A0AAV0BNG8"/>
<comment type="caution">
    <text evidence="2">The sequence shown here is derived from an EMBL/GenBank/DDBJ whole genome shotgun (WGS) entry which is preliminary data.</text>
</comment>
<protein>
    <submittedName>
        <fullName evidence="2">Uncharacterized protein</fullName>
    </submittedName>
</protein>
<evidence type="ECO:0000313" key="3">
    <source>
        <dbReference type="Proteomes" id="UP001153365"/>
    </source>
</evidence>
<name>A0AAV0BNG8_PHAPC</name>
<sequence length="236" mass="27171">MSKYGGYCNPYYGESSGSSFQNIEDFQPPHRYPRIYPKYQSPYDINPSRSTPQSSYMQDHARSDDDHRNFLVPENEYQVPTTTFTFCSYSIKCNKGQSQDFGQSPQSVNQSLKAKEGQYQDFEKSLDGDKSRDKQIPLKDYEEIETDEDKILNPEVPTTSQRRSGVRYEGLLKQHPLRYFDAVGELKRWAQDWAWSQGFALSVKSSKPNRNVYLKCSQGGVNLSKARSSEKTSSTR</sequence>
<reference evidence="2" key="1">
    <citation type="submission" date="2022-06" db="EMBL/GenBank/DDBJ databases">
        <authorList>
            <consortium name="SYNGENTA / RWTH Aachen University"/>
        </authorList>
    </citation>
    <scope>NUCLEOTIDE SEQUENCE</scope>
</reference>
<proteinExistence type="predicted"/>
<evidence type="ECO:0000256" key="1">
    <source>
        <dbReference type="SAM" id="MobiDB-lite"/>
    </source>
</evidence>
<keyword evidence="3" id="KW-1185">Reference proteome</keyword>
<feature type="compositionally biased region" description="Basic and acidic residues" evidence="1">
    <location>
        <begin position="113"/>
        <end position="134"/>
    </location>
</feature>
<feature type="compositionally biased region" description="Polar residues" evidence="1">
    <location>
        <begin position="15"/>
        <end position="24"/>
    </location>
</feature>
<feature type="region of interest" description="Disordered" evidence="1">
    <location>
        <begin position="96"/>
        <end position="134"/>
    </location>
</feature>
<evidence type="ECO:0000313" key="2">
    <source>
        <dbReference type="EMBL" id="CAH7688053.1"/>
    </source>
</evidence>
<feature type="compositionally biased region" description="Polar residues" evidence="1">
    <location>
        <begin position="47"/>
        <end position="57"/>
    </location>
</feature>
<dbReference type="Proteomes" id="UP001153365">
    <property type="component" value="Unassembled WGS sequence"/>
</dbReference>
<accession>A0AAV0BNG8</accession>
<feature type="compositionally biased region" description="Polar residues" evidence="1">
    <location>
        <begin position="96"/>
        <end position="112"/>
    </location>
</feature>
<feature type="region of interest" description="Disordered" evidence="1">
    <location>
        <begin position="1"/>
        <end position="67"/>
    </location>
</feature>
<gene>
    <name evidence="2" type="ORF">PPACK8108_LOCUS22955</name>
</gene>